<name>A0A8E6ETM6_9BACT</name>
<keyword evidence="5 9" id="KW-0949">S-adenosyl-L-methionine</keyword>
<proteinExistence type="inferred from homology"/>
<dbReference type="GO" id="GO:0004015">
    <property type="term" value="F:adenosylmethionine-8-amino-7-oxononanoate transaminase activity"/>
    <property type="evidence" value="ECO:0007669"/>
    <property type="project" value="UniProtKB-UniRule"/>
</dbReference>
<comment type="cofactor">
    <cofactor evidence="1 9">
        <name>pyridoxal 5'-phosphate</name>
        <dbReference type="ChEBI" id="CHEBI:597326"/>
    </cofactor>
</comment>
<dbReference type="CDD" id="cd00610">
    <property type="entry name" value="OAT_like"/>
    <property type="match status" value="1"/>
</dbReference>
<dbReference type="GO" id="GO:0004141">
    <property type="term" value="F:dethiobiotin synthase activity"/>
    <property type="evidence" value="ECO:0007669"/>
    <property type="project" value="TreeGrafter"/>
</dbReference>
<evidence type="ECO:0000313" key="11">
    <source>
        <dbReference type="Proteomes" id="UP000676194"/>
    </source>
</evidence>
<evidence type="ECO:0000256" key="9">
    <source>
        <dbReference type="HAMAP-Rule" id="MF_00834"/>
    </source>
</evidence>
<comment type="catalytic activity">
    <reaction evidence="8 9">
        <text>(8S)-8-amino-7-oxononanoate + S-adenosyl-L-methionine = S-adenosyl-4-methylsulfanyl-2-oxobutanoate + (7R,8S)-7,8-diammoniononanoate</text>
        <dbReference type="Rhea" id="RHEA:16861"/>
        <dbReference type="ChEBI" id="CHEBI:16490"/>
        <dbReference type="ChEBI" id="CHEBI:59789"/>
        <dbReference type="ChEBI" id="CHEBI:149468"/>
        <dbReference type="ChEBI" id="CHEBI:149469"/>
        <dbReference type="EC" id="2.6.1.62"/>
    </reaction>
</comment>
<dbReference type="KEGG" id="tsph:KIH39_01470"/>
<dbReference type="EC" id="2.6.1.62" evidence="9"/>
<keyword evidence="7 9" id="KW-0663">Pyridoxal phosphate</keyword>
<feature type="binding site" evidence="9">
    <location>
        <position position="603"/>
    </location>
    <ligand>
        <name>substrate</name>
    </ligand>
</feature>
<dbReference type="AlphaFoldDB" id="A0A8E6ETM6"/>
<feature type="binding site" evidence="9">
    <location>
        <position position="363"/>
    </location>
    <ligand>
        <name>substrate</name>
    </ligand>
</feature>
<dbReference type="Gene3D" id="3.40.640.10">
    <property type="entry name" value="Type I PLP-dependent aspartate aminotransferase-like (Major domain)"/>
    <property type="match status" value="1"/>
</dbReference>
<comment type="function">
    <text evidence="9">Catalyzes the transfer of the alpha-amino group from S-adenosyl-L-methionine (SAM) to 7-keto-8-aminopelargonic acid (KAPA) to form 7,8-diaminopelargonic acid (DAPA). It is the only aminotransferase known to utilize SAM as an amino donor.</text>
</comment>
<dbReference type="Gene3D" id="3.40.50.300">
    <property type="entry name" value="P-loop containing nucleotide triphosphate hydrolases"/>
    <property type="match status" value="1"/>
</dbReference>
<evidence type="ECO:0000256" key="5">
    <source>
        <dbReference type="ARBA" id="ARBA00022691"/>
    </source>
</evidence>
<organism evidence="10 11">
    <name type="scientific">Telmatocola sphagniphila</name>
    <dbReference type="NCBI Taxonomy" id="1123043"/>
    <lineage>
        <taxon>Bacteria</taxon>
        <taxon>Pseudomonadati</taxon>
        <taxon>Planctomycetota</taxon>
        <taxon>Planctomycetia</taxon>
        <taxon>Gemmatales</taxon>
        <taxon>Gemmataceae</taxon>
    </lineage>
</organism>
<feature type="binding site" evidence="9">
    <location>
        <position position="270"/>
    </location>
    <ligand>
        <name>substrate</name>
    </ligand>
</feature>
<keyword evidence="9" id="KW-0963">Cytoplasm</keyword>
<comment type="subunit">
    <text evidence="9">Homodimer.</text>
</comment>
<evidence type="ECO:0000256" key="4">
    <source>
        <dbReference type="ARBA" id="ARBA00022679"/>
    </source>
</evidence>
<dbReference type="SUPFAM" id="SSF52540">
    <property type="entry name" value="P-loop containing nucleoside triphosphate hydrolases"/>
    <property type="match status" value="1"/>
</dbReference>
<keyword evidence="3 9" id="KW-0032">Aminotransferase</keyword>
<feature type="binding site" evidence="9">
    <location>
        <position position="480"/>
    </location>
    <ligand>
        <name>substrate</name>
    </ligand>
</feature>
<dbReference type="EMBL" id="CP074694">
    <property type="protein sequence ID" value="QVL32614.1"/>
    <property type="molecule type" value="Genomic_DNA"/>
</dbReference>
<gene>
    <name evidence="9 10" type="primary">bioA</name>
    <name evidence="10" type="ORF">KIH39_01470</name>
</gene>
<accession>A0A8E6ETM6</accession>
<dbReference type="GO" id="GO:0005737">
    <property type="term" value="C:cytoplasm"/>
    <property type="evidence" value="ECO:0007669"/>
    <property type="project" value="UniProtKB-SubCell"/>
</dbReference>
<dbReference type="RefSeq" id="WP_213497506.1">
    <property type="nucleotide sequence ID" value="NZ_CP074694.1"/>
</dbReference>
<feature type="modified residue" description="N6-(pyridoxal phosphate)lysine" evidence="9">
    <location>
        <position position="480"/>
    </location>
</feature>
<keyword evidence="4 9" id="KW-0808">Transferase</keyword>
<reference evidence="10" key="1">
    <citation type="submission" date="2021-05" db="EMBL/GenBank/DDBJ databases">
        <title>Complete genome sequence of the cellulolytic planctomycete Telmatocola sphagniphila SP2T and characterization of the first cellulase from planctomycetes.</title>
        <authorList>
            <person name="Rakitin A.L."/>
            <person name="Beletsky A.V."/>
            <person name="Naumoff D.G."/>
            <person name="Kulichevskaya I.S."/>
            <person name="Mardanov A.V."/>
            <person name="Ravin N.V."/>
            <person name="Dedysh S.N."/>
        </authorList>
    </citation>
    <scope>NUCLEOTIDE SEQUENCE</scope>
    <source>
        <strain evidence="10">SP2T</strain>
    </source>
</reference>
<dbReference type="InterPro" id="IPR015424">
    <property type="entry name" value="PyrdxlP-dep_Trfase"/>
</dbReference>
<dbReference type="InterPro" id="IPR015422">
    <property type="entry name" value="PyrdxlP-dep_Trfase_small"/>
</dbReference>
<dbReference type="InterPro" id="IPR015421">
    <property type="entry name" value="PyrdxlP-dep_Trfase_major"/>
</dbReference>
<dbReference type="PANTHER" id="PTHR42684:SF3">
    <property type="entry name" value="ADENOSYLMETHIONINE-8-AMINO-7-OXONONANOATE AMINOTRANSFERASE"/>
    <property type="match status" value="1"/>
</dbReference>
<evidence type="ECO:0000256" key="3">
    <source>
        <dbReference type="ARBA" id="ARBA00022576"/>
    </source>
</evidence>
<evidence type="ECO:0000256" key="7">
    <source>
        <dbReference type="ARBA" id="ARBA00022898"/>
    </source>
</evidence>
<evidence type="ECO:0000256" key="2">
    <source>
        <dbReference type="ARBA" id="ARBA00005063"/>
    </source>
</evidence>
<dbReference type="Pfam" id="PF13500">
    <property type="entry name" value="AAA_26"/>
    <property type="match status" value="1"/>
</dbReference>
<evidence type="ECO:0000313" key="10">
    <source>
        <dbReference type="EMBL" id="QVL32614.1"/>
    </source>
</evidence>
<protein>
    <recommendedName>
        <fullName evidence="9">Adenosylmethionine-8-amino-7-oxononanoate aminotransferase</fullName>
        <ecNumber evidence="9">2.6.1.62</ecNumber>
    </recommendedName>
    <alternativeName>
        <fullName evidence="9">7,8-diamino-pelargonic acid aminotransferase</fullName>
        <shortName evidence="9">DAPA AT</shortName>
        <shortName evidence="9">DAPA aminotransferase</shortName>
    </alternativeName>
    <alternativeName>
        <fullName evidence="9">7,8-diaminononanoate synthase</fullName>
        <shortName evidence="9">DANS</shortName>
    </alternativeName>
    <alternativeName>
        <fullName evidence="9">Diaminopelargonic acid synthase</fullName>
    </alternativeName>
</protein>
<dbReference type="Pfam" id="PF00202">
    <property type="entry name" value="Aminotran_3"/>
    <property type="match status" value="1"/>
</dbReference>
<dbReference type="PANTHER" id="PTHR42684">
    <property type="entry name" value="ADENOSYLMETHIONINE-8-AMINO-7-OXONONANOATE AMINOTRANSFERASE"/>
    <property type="match status" value="1"/>
</dbReference>
<comment type="subcellular location">
    <subcellularLocation>
        <location evidence="9">Cytoplasm</location>
    </subcellularLocation>
</comment>
<feature type="binding site" evidence="9">
    <location>
        <position position="451"/>
    </location>
    <ligand>
        <name>pyridoxal 5'-phosphate</name>
        <dbReference type="ChEBI" id="CHEBI:597326"/>
    </ligand>
</feature>
<feature type="binding site" evidence="9">
    <location>
        <position position="514"/>
    </location>
    <ligand>
        <name>substrate</name>
    </ligand>
</feature>
<keyword evidence="6 9" id="KW-0093">Biotin biosynthesis</keyword>
<feature type="binding site" evidence="9">
    <location>
        <begin position="330"/>
        <end position="331"/>
    </location>
    <ligand>
        <name>pyridoxal 5'-phosphate</name>
        <dbReference type="ChEBI" id="CHEBI:597326"/>
    </ligand>
</feature>
<feature type="site" description="Participates in the substrate recognition with KAPA and in a stacking interaction with the adenine ring of SAM" evidence="9">
    <location>
        <position position="235"/>
    </location>
</feature>
<dbReference type="Gene3D" id="3.90.1150.10">
    <property type="entry name" value="Aspartate Aminotransferase, domain 1"/>
    <property type="match status" value="1"/>
</dbReference>
<dbReference type="GO" id="GO:0009102">
    <property type="term" value="P:biotin biosynthetic process"/>
    <property type="evidence" value="ECO:0007669"/>
    <property type="project" value="UniProtKB-UniRule"/>
</dbReference>
<dbReference type="InterPro" id="IPR005815">
    <property type="entry name" value="BioA"/>
</dbReference>
<evidence type="ECO:0000256" key="6">
    <source>
        <dbReference type="ARBA" id="ARBA00022756"/>
    </source>
</evidence>
<dbReference type="Proteomes" id="UP000676194">
    <property type="component" value="Chromosome"/>
</dbReference>
<dbReference type="SUPFAM" id="SSF53383">
    <property type="entry name" value="PLP-dependent transferases"/>
    <property type="match status" value="1"/>
</dbReference>
<keyword evidence="11" id="KW-1185">Reference proteome</keyword>
<comment type="pathway">
    <text evidence="2 9">Cofactor biosynthesis; biotin biosynthesis; 7,8-diaminononanoate from 8-amino-7-oxononanoate (SAM route): step 1/1.</text>
</comment>
<dbReference type="InterPro" id="IPR005814">
    <property type="entry name" value="Aminotrans_3"/>
</dbReference>
<feature type="binding site" evidence="9">
    <location>
        <begin position="515"/>
        <end position="516"/>
    </location>
    <ligand>
        <name>pyridoxal 5'-phosphate</name>
        <dbReference type="ChEBI" id="CHEBI:597326"/>
    </ligand>
</feature>
<dbReference type="CDD" id="cd03109">
    <property type="entry name" value="DTBS"/>
    <property type="match status" value="1"/>
</dbReference>
<dbReference type="InterPro" id="IPR049704">
    <property type="entry name" value="Aminotrans_3_PPA_site"/>
</dbReference>
<dbReference type="GO" id="GO:0030170">
    <property type="term" value="F:pyridoxal phosphate binding"/>
    <property type="evidence" value="ECO:0007669"/>
    <property type="project" value="UniProtKB-UniRule"/>
</dbReference>
<dbReference type="NCBIfam" id="TIGR00508">
    <property type="entry name" value="bioA"/>
    <property type="match status" value="1"/>
</dbReference>
<evidence type="ECO:0000256" key="1">
    <source>
        <dbReference type="ARBA" id="ARBA00001933"/>
    </source>
</evidence>
<sequence length="639" mass="70546">MRGFIVLGTDTDAGKTAFSLAFLTAFADRFDYWKPVETGAPDSGRIKALVPQATVHASLMHFEEAVAPLLAARNAGQILPSLQQLRDALPKTTKPLLIETFGGPFSSYDENHLQFEVLRHLDLPRFLITSSAVGAIGRTIQTKIALDSQNSPLAAVVLVGPADPFAEEQIRKYCPELLVLNLQMPSDEWTAESLQQAVAAQKAKLAKLLELNERTNDSSDPRLIERDRQVIWHPYTSLADPQEPLAVESVDAEFIHLPDGRRLIDGISSWWTILHGHRHPPLMQALREAEAKWDHVLFAGATHEPAVQFAELLLQSLNWESGRVFYSDNGSTAVEVALKLAYQAWCHRGEPQRQLFIGFENSYHGDTFGAMSIGRDPTFFGRFEPLLFRTIQIPVSSESLDAALTTHSKEVAGVLIEPLVQGAGGMQMHSPQELKAIFEVTRRHGVYFIADEVMTGGGRTGTLWAHEQAGIRPDLICAAKTLAGGILSLAATIVDQSIVALFQTPDRTKTFFHGHSFTAHPLACSIACKNWSLLLKGNWKKQAGFIESYWRQNLVSLAKAKAVKEFRIQGTIAAVEFDTPGGYLAEVGRKLRQICLEEGVLLRPLGNVLYALPPYCTSEDSLARITHCLFRCQQSLANA</sequence>
<dbReference type="HAMAP" id="MF_00834">
    <property type="entry name" value="BioA"/>
    <property type="match status" value="1"/>
</dbReference>
<comment type="similarity">
    <text evidence="9">Belongs to the class-III pyridoxal-phosphate-dependent aminotransferase family. BioA subfamily.</text>
</comment>
<dbReference type="PROSITE" id="PS00600">
    <property type="entry name" value="AA_TRANSFER_CLASS_3"/>
    <property type="match status" value="1"/>
</dbReference>
<dbReference type="UniPathway" id="UPA00078">
    <property type="reaction ID" value="UER00160"/>
</dbReference>
<evidence type="ECO:0000256" key="8">
    <source>
        <dbReference type="ARBA" id="ARBA00048449"/>
    </source>
</evidence>
<dbReference type="InterPro" id="IPR027417">
    <property type="entry name" value="P-loop_NTPase"/>
</dbReference>